<dbReference type="InterPro" id="IPR002528">
    <property type="entry name" value="MATE_fam"/>
</dbReference>
<evidence type="ECO:0000256" key="10">
    <source>
        <dbReference type="SAM" id="Phobius"/>
    </source>
</evidence>
<feature type="transmembrane region" description="Helical" evidence="10">
    <location>
        <begin position="418"/>
        <end position="440"/>
    </location>
</feature>
<evidence type="ECO:0000313" key="11">
    <source>
        <dbReference type="EMBL" id="RDX01160.1"/>
    </source>
</evidence>
<feature type="transmembrane region" description="Helical" evidence="10">
    <location>
        <begin position="169"/>
        <end position="189"/>
    </location>
</feature>
<evidence type="ECO:0000256" key="1">
    <source>
        <dbReference type="ARBA" id="ARBA00004651"/>
    </source>
</evidence>
<evidence type="ECO:0000313" key="12">
    <source>
        <dbReference type="Proteomes" id="UP000257055"/>
    </source>
</evidence>
<dbReference type="CDD" id="cd13143">
    <property type="entry name" value="MATE_MepA_like"/>
    <property type="match status" value="1"/>
</dbReference>
<feature type="transmembrane region" description="Helical" evidence="10">
    <location>
        <begin position="319"/>
        <end position="339"/>
    </location>
</feature>
<organism evidence="11 12">
    <name type="scientific">Listeria kieliensis</name>
    <dbReference type="NCBI Taxonomy" id="1621700"/>
    <lineage>
        <taxon>Bacteria</taxon>
        <taxon>Bacillati</taxon>
        <taxon>Bacillota</taxon>
        <taxon>Bacilli</taxon>
        <taxon>Bacillales</taxon>
        <taxon>Listeriaceae</taxon>
        <taxon>Listeria</taxon>
    </lineage>
</organism>
<keyword evidence="12" id="KW-1185">Reference proteome</keyword>
<dbReference type="GO" id="GO:0005886">
    <property type="term" value="C:plasma membrane"/>
    <property type="evidence" value="ECO:0007669"/>
    <property type="project" value="UniProtKB-SubCell"/>
</dbReference>
<dbReference type="NCBIfam" id="TIGR00797">
    <property type="entry name" value="matE"/>
    <property type="match status" value="1"/>
</dbReference>
<comment type="similarity">
    <text evidence="2">Belongs to the multi antimicrobial extrusion (MATE) (TC 2.A.66.1) family. MepA subfamily.</text>
</comment>
<dbReference type="PANTHER" id="PTHR43823:SF3">
    <property type="entry name" value="MULTIDRUG EXPORT PROTEIN MEPA"/>
    <property type="match status" value="1"/>
</dbReference>
<evidence type="ECO:0000256" key="6">
    <source>
        <dbReference type="ARBA" id="ARBA00022692"/>
    </source>
</evidence>
<evidence type="ECO:0000256" key="5">
    <source>
        <dbReference type="ARBA" id="ARBA00022475"/>
    </source>
</evidence>
<sequence length="451" mass="48643">MKEQSRRLGEDSIGSLMARLSIPAFIGMFVMGMYNIVDTIFVSYGVGPNGVAALSIAFPVQMILMAMAAMFGIGGASIISRSLGAGEQKTANTVFHQVIWLVIFSSLLIAILTFIFIDPLITMFGAPAEIHQMTKEFLEIILLGAVFQSFGMGMNNIVRSEGNAKTAMLTMIISAVINMILNPIFIMGLDMGVRGSALATLIAQAIGAAWLLFYFLSGKSTLSLKGFGLRIDVKLGLRIIAIGFPSFIMMASGSVVTIAVNWMLQIYGGTMAIAAFGVANRIASFAIMPINGVTQGMQPIVGFNYGSKQFGRVSHSVKLGMLVATILSLIAFAVAEIFPAELARIFSSDPVLIAESEEALRIMLLAAPTIGFQIVCGGLYQALGKARISFIISLMRQIICLVPLLLILPNFFGLSGVWYAFPIADFLAFSVCVVILSTTWRKVFRETEMVR</sequence>
<keyword evidence="7 10" id="KW-1133">Transmembrane helix</keyword>
<protein>
    <recommendedName>
        <fullName evidence="3">Multidrug export protein MepA</fullName>
    </recommendedName>
</protein>
<dbReference type="PIRSF" id="PIRSF006603">
    <property type="entry name" value="DinF"/>
    <property type="match status" value="1"/>
</dbReference>
<evidence type="ECO:0000256" key="7">
    <source>
        <dbReference type="ARBA" id="ARBA00022989"/>
    </source>
</evidence>
<keyword evidence="5" id="KW-1003">Cell membrane</keyword>
<evidence type="ECO:0000256" key="9">
    <source>
        <dbReference type="ARBA" id="ARBA00023251"/>
    </source>
</evidence>
<proteinExistence type="inferred from homology"/>
<dbReference type="PANTHER" id="PTHR43823">
    <property type="entry name" value="SPORULATION PROTEIN YKVU"/>
    <property type="match status" value="1"/>
</dbReference>
<dbReference type="EMBL" id="LARY01000002">
    <property type="protein sequence ID" value="RDX01160.1"/>
    <property type="molecule type" value="Genomic_DNA"/>
</dbReference>
<keyword evidence="6 10" id="KW-0812">Transmembrane</keyword>
<dbReference type="InterPro" id="IPR048279">
    <property type="entry name" value="MdtK-like"/>
</dbReference>
<accession>A0A3D8TQT0</accession>
<feature type="transmembrane region" description="Helical" evidence="10">
    <location>
        <begin position="137"/>
        <end position="157"/>
    </location>
</feature>
<feature type="transmembrane region" description="Helical" evidence="10">
    <location>
        <begin position="20"/>
        <end position="44"/>
    </location>
</feature>
<evidence type="ECO:0000256" key="2">
    <source>
        <dbReference type="ARBA" id="ARBA00008417"/>
    </source>
</evidence>
<dbReference type="InterPro" id="IPR045070">
    <property type="entry name" value="MATE_MepA-like"/>
</dbReference>
<dbReference type="GO" id="GO:0015297">
    <property type="term" value="F:antiporter activity"/>
    <property type="evidence" value="ECO:0007669"/>
    <property type="project" value="InterPro"/>
</dbReference>
<evidence type="ECO:0000256" key="8">
    <source>
        <dbReference type="ARBA" id="ARBA00023136"/>
    </source>
</evidence>
<comment type="caution">
    <text evidence="11">The sequence shown here is derived from an EMBL/GenBank/DDBJ whole genome shotgun (WGS) entry which is preliminary data.</text>
</comment>
<evidence type="ECO:0000256" key="3">
    <source>
        <dbReference type="ARBA" id="ARBA00022106"/>
    </source>
</evidence>
<feature type="transmembrane region" description="Helical" evidence="10">
    <location>
        <begin position="266"/>
        <end position="288"/>
    </location>
</feature>
<keyword evidence="4" id="KW-0813">Transport</keyword>
<keyword evidence="8 10" id="KW-0472">Membrane</keyword>
<dbReference type="InterPro" id="IPR051327">
    <property type="entry name" value="MATE_MepA_subfamily"/>
</dbReference>
<evidence type="ECO:0000256" key="4">
    <source>
        <dbReference type="ARBA" id="ARBA00022448"/>
    </source>
</evidence>
<feature type="transmembrane region" description="Helical" evidence="10">
    <location>
        <begin position="237"/>
        <end position="260"/>
    </location>
</feature>
<reference evidence="12" key="1">
    <citation type="submission" date="2015-04" db="EMBL/GenBank/DDBJ databases">
        <authorList>
            <person name="Schardt J."/>
            <person name="Mueller-Herbst S."/>
            <person name="Scherer S."/>
            <person name="Huptas C."/>
        </authorList>
    </citation>
    <scope>NUCLEOTIDE SEQUENCE [LARGE SCALE GENOMIC DNA]</scope>
    <source>
        <strain evidence="12">Kiel-L1</strain>
    </source>
</reference>
<feature type="transmembrane region" description="Helical" evidence="10">
    <location>
        <begin position="56"/>
        <end position="78"/>
    </location>
</feature>
<dbReference type="Pfam" id="PF01554">
    <property type="entry name" value="MatE"/>
    <property type="match status" value="2"/>
</dbReference>
<comment type="subcellular location">
    <subcellularLocation>
        <location evidence="1">Cell membrane</location>
        <topology evidence="1">Multi-pass membrane protein</topology>
    </subcellularLocation>
</comment>
<gene>
    <name evidence="11" type="ORF">UR08_09445</name>
</gene>
<name>A0A3D8TQT0_9LIST</name>
<feature type="transmembrane region" description="Helical" evidence="10">
    <location>
        <begin position="195"/>
        <end position="216"/>
    </location>
</feature>
<keyword evidence="9" id="KW-0046">Antibiotic resistance</keyword>
<dbReference type="AlphaFoldDB" id="A0A3D8TQT0"/>
<feature type="transmembrane region" description="Helical" evidence="10">
    <location>
        <begin position="98"/>
        <end position="117"/>
    </location>
</feature>
<dbReference type="RefSeq" id="WP_115753409.1">
    <property type="nucleotide sequence ID" value="NZ_LARY01000002.1"/>
</dbReference>
<feature type="transmembrane region" description="Helical" evidence="10">
    <location>
        <begin position="359"/>
        <end position="382"/>
    </location>
</feature>
<feature type="transmembrane region" description="Helical" evidence="10">
    <location>
        <begin position="394"/>
        <end position="412"/>
    </location>
</feature>
<dbReference type="GO" id="GO:0042910">
    <property type="term" value="F:xenobiotic transmembrane transporter activity"/>
    <property type="evidence" value="ECO:0007669"/>
    <property type="project" value="InterPro"/>
</dbReference>
<dbReference type="Proteomes" id="UP000257055">
    <property type="component" value="Unassembled WGS sequence"/>
</dbReference>
<dbReference type="GO" id="GO:0046677">
    <property type="term" value="P:response to antibiotic"/>
    <property type="evidence" value="ECO:0007669"/>
    <property type="project" value="UniProtKB-KW"/>
</dbReference>